<sequence>MKAVVSILATGLALSLSAGANASVVKYAYKAKVSSIREKDIVTGNFYNVDRSDFAEKPVAIGDIITGFFQYDTDVPLSRFQPQQTAGSEDLSYDSGATDFISYYDTMTGLAFESMLSLNWLGATFVTNSAPAVGTYAYAPDTFDMKRSAYGDVFYKSAYISLYNFRGNVFDNASIPASLSLASFSYAHINSSFLRTNDDGFMMFSSDLTALEQVDVPEPSSTMLFAAAGLALFGLRRKRG</sequence>
<dbReference type="Pfam" id="PF07589">
    <property type="entry name" value="PEP-CTERM"/>
    <property type="match status" value="1"/>
</dbReference>
<proteinExistence type="predicted"/>
<feature type="signal peptide" evidence="1">
    <location>
        <begin position="1"/>
        <end position="22"/>
    </location>
</feature>
<evidence type="ECO:0000313" key="4">
    <source>
        <dbReference type="Proteomes" id="UP000502415"/>
    </source>
</evidence>
<evidence type="ECO:0000259" key="2">
    <source>
        <dbReference type="Pfam" id="PF07589"/>
    </source>
</evidence>
<dbReference type="InterPro" id="IPR013424">
    <property type="entry name" value="Ice-binding_C"/>
</dbReference>
<dbReference type="EMBL" id="CP051685">
    <property type="protein sequence ID" value="QJE00827.1"/>
    <property type="molecule type" value="Genomic_DNA"/>
</dbReference>
<protein>
    <submittedName>
        <fullName evidence="3">PEP-CTERM sorting domain-containing protein</fullName>
    </submittedName>
</protein>
<dbReference type="Proteomes" id="UP000502415">
    <property type="component" value="Chromosome"/>
</dbReference>
<gene>
    <name evidence="3" type="ORF">HH212_13005</name>
</gene>
<keyword evidence="1" id="KW-0732">Signal</keyword>
<dbReference type="KEGG" id="mfy:HH212_13005"/>
<keyword evidence="4" id="KW-1185">Reference proteome</keyword>
<reference evidence="3 4" key="1">
    <citation type="submission" date="2020-04" db="EMBL/GenBank/DDBJ databases">
        <title>Genome sequencing of novel species.</title>
        <authorList>
            <person name="Heo J."/>
            <person name="Kim S.-J."/>
            <person name="Kim J.-S."/>
            <person name="Hong S.-B."/>
            <person name="Kwon S.-W."/>
        </authorList>
    </citation>
    <scope>NUCLEOTIDE SEQUENCE [LARGE SCALE GENOMIC DNA]</scope>
    <source>
        <strain evidence="3 4">GN2-R2</strain>
    </source>
</reference>
<dbReference type="AlphaFoldDB" id="A0A7Z2VWU3"/>
<accession>A0A7Z2VWU3</accession>
<dbReference type="NCBIfam" id="TIGR02595">
    <property type="entry name" value="PEP_CTERM"/>
    <property type="match status" value="1"/>
</dbReference>
<name>A0A7Z2VWU3_9BURK</name>
<feature type="chain" id="PRO_5030565895" evidence="1">
    <location>
        <begin position="23"/>
        <end position="240"/>
    </location>
</feature>
<feature type="domain" description="Ice-binding protein C-terminal" evidence="2">
    <location>
        <begin position="215"/>
        <end position="238"/>
    </location>
</feature>
<organism evidence="3 4">
    <name type="scientific">Massilia forsythiae</name>
    <dbReference type="NCBI Taxonomy" id="2728020"/>
    <lineage>
        <taxon>Bacteria</taxon>
        <taxon>Pseudomonadati</taxon>
        <taxon>Pseudomonadota</taxon>
        <taxon>Betaproteobacteria</taxon>
        <taxon>Burkholderiales</taxon>
        <taxon>Oxalobacteraceae</taxon>
        <taxon>Telluria group</taxon>
        <taxon>Massilia</taxon>
    </lineage>
</organism>
<evidence type="ECO:0000256" key="1">
    <source>
        <dbReference type="SAM" id="SignalP"/>
    </source>
</evidence>
<dbReference type="RefSeq" id="WP_170202858.1">
    <property type="nucleotide sequence ID" value="NZ_CP051685.1"/>
</dbReference>
<evidence type="ECO:0000313" key="3">
    <source>
        <dbReference type="EMBL" id="QJE00827.1"/>
    </source>
</evidence>